<accession>A0A370BG00</accession>
<dbReference type="AlphaFoldDB" id="A0A370BG00"/>
<feature type="region of interest" description="Disordered" evidence="1">
    <location>
        <begin position="225"/>
        <end position="308"/>
    </location>
</feature>
<keyword evidence="2" id="KW-0472">Membrane</keyword>
<name>A0A370BG00_9ACTN</name>
<feature type="transmembrane region" description="Helical" evidence="2">
    <location>
        <begin position="46"/>
        <end position="69"/>
    </location>
</feature>
<keyword evidence="2" id="KW-1133">Transmembrane helix</keyword>
<evidence type="ECO:0000256" key="2">
    <source>
        <dbReference type="SAM" id="Phobius"/>
    </source>
</evidence>
<evidence type="ECO:0008006" key="5">
    <source>
        <dbReference type="Google" id="ProtNLM"/>
    </source>
</evidence>
<feature type="compositionally biased region" description="Basic and acidic residues" evidence="1">
    <location>
        <begin position="237"/>
        <end position="247"/>
    </location>
</feature>
<evidence type="ECO:0000313" key="3">
    <source>
        <dbReference type="EMBL" id="RDG38723.1"/>
    </source>
</evidence>
<feature type="transmembrane region" description="Helical" evidence="2">
    <location>
        <begin position="90"/>
        <end position="119"/>
    </location>
</feature>
<feature type="transmembrane region" description="Helical" evidence="2">
    <location>
        <begin position="21"/>
        <end position="40"/>
    </location>
</feature>
<organism evidence="3 4">
    <name type="scientific">Streptomyces corynorhini</name>
    <dbReference type="NCBI Taxonomy" id="2282652"/>
    <lineage>
        <taxon>Bacteria</taxon>
        <taxon>Bacillati</taxon>
        <taxon>Actinomycetota</taxon>
        <taxon>Actinomycetes</taxon>
        <taxon>Kitasatosporales</taxon>
        <taxon>Streptomycetaceae</taxon>
        <taxon>Streptomyces</taxon>
    </lineage>
</organism>
<keyword evidence="4" id="KW-1185">Reference proteome</keyword>
<reference evidence="3 4" key="1">
    <citation type="submission" date="2018-07" db="EMBL/GenBank/DDBJ databases">
        <title>Streptomyces species from bats.</title>
        <authorList>
            <person name="Dunlap C."/>
        </authorList>
    </citation>
    <scope>NUCLEOTIDE SEQUENCE [LARGE SCALE GENOMIC DNA]</scope>
    <source>
        <strain evidence="3 4">AC230</strain>
    </source>
</reference>
<feature type="transmembrane region" description="Helical" evidence="2">
    <location>
        <begin position="191"/>
        <end position="214"/>
    </location>
</feature>
<protein>
    <recommendedName>
        <fullName evidence="5">Cytochrome b/b6 domain-containing protein</fullName>
    </recommendedName>
</protein>
<evidence type="ECO:0000256" key="1">
    <source>
        <dbReference type="SAM" id="MobiDB-lite"/>
    </source>
</evidence>
<feature type="compositionally biased region" description="Pro residues" evidence="1">
    <location>
        <begin position="286"/>
        <end position="297"/>
    </location>
</feature>
<keyword evidence="2" id="KW-0812">Transmembrane</keyword>
<dbReference type="Proteomes" id="UP000253741">
    <property type="component" value="Unassembled WGS sequence"/>
</dbReference>
<sequence length="308" mass="32050">MNPLRTLGPSLSSDVGKSRQISGLATVAALVLVPLLAVVGGDAFRAFIDFGAGVLSLLSLSGAVVWGLIATDRLLLSPRHRLVAQGVHRATAVASLGFLLLHVSIKISLGKVALIGALLPFGLGITGTNGLIGFGSMAGLLMVVAATTGAARSVFSLPGKFAYKWRAIHMVAYPAWCFAMVHGLFTGRPAATYVTVMYSTVMIGVAAVVSLRLLPEETQRRFAEGVVSLTGAGTEPGESKTSRRDMMADPLPGATGIPPQREYQPRLERESAVPSSSRGGSLETPRTPPRLPAPSPPLYEATRAGAAA</sequence>
<proteinExistence type="predicted"/>
<feature type="non-terminal residue" evidence="3">
    <location>
        <position position="308"/>
    </location>
</feature>
<feature type="transmembrane region" description="Helical" evidence="2">
    <location>
        <begin position="131"/>
        <end position="155"/>
    </location>
</feature>
<comment type="caution">
    <text evidence="3">The sequence shown here is derived from an EMBL/GenBank/DDBJ whole genome shotgun (WGS) entry which is preliminary data.</text>
</comment>
<feature type="transmembrane region" description="Helical" evidence="2">
    <location>
        <begin position="167"/>
        <end position="185"/>
    </location>
</feature>
<gene>
    <name evidence="3" type="ORF">DVH02_07635</name>
</gene>
<dbReference type="EMBL" id="QQNA01000047">
    <property type="protein sequence ID" value="RDG38723.1"/>
    <property type="molecule type" value="Genomic_DNA"/>
</dbReference>
<evidence type="ECO:0000313" key="4">
    <source>
        <dbReference type="Proteomes" id="UP000253741"/>
    </source>
</evidence>